<dbReference type="OrthoDB" id="9915085at2"/>
<geneLocation type="plasmid" evidence="2">
    <name>pcblh4a</name>
</geneLocation>
<gene>
    <name evidence="1" type="ORF">DA792_00215</name>
</gene>
<dbReference type="Proteomes" id="UP000241447">
    <property type="component" value="Plasmid pCBLh4a"/>
</dbReference>
<name>A0A2R4LXP3_9RHOB</name>
<organism evidence="1 2">
    <name type="scientific">Celeribacter baekdonensis</name>
    <dbReference type="NCBI Taxonomy" id="875171"/>
    <lineage>
        <taxon>Bacteria</taxon>
        <taxon>Pseudomonadati</taxon>
        <taxon>Pseudomonadota</taxon>
        <taxon>Alphaproteobacteria</taxon>
        <taxon>Rhodobacterales</taxon>
        <taxon>Roseobacteraceae</taxon>
        <taxon>Celeribacter</taxon>
    </lineage>
</organism>
<dbReference type="RefSeq" id="WP_107717348.1">
    <property type="nucleotide sequence ID" value="NZ_CP028472.1"/>
</dbReference>
<proteinExistence type="predicted"/>
<dbReference type="KEGG" id="cbak:DA792_00215"/>
<evidence type="ECO:0000313" key="2">
    <source>
        <dbReference type="Proteomes" id="UP000241447"/>
    </source>
</evidence>
<sequence length="64" mass="7194">MNDNQDYLEIFSRESRDLVAEALYASLIAQSSDFRATAYALRQVALEQNKLLQCNVSAPKLKAT</sequence>
<evidence type="ECO:0000313" key="1">
    <source>
        <dbReference type="EMBL" id="AVW89676.1"/>
    </source>
</evidence>
<dbReference type="AlphaFoldDB" id="A0A2R4LXP3"/>
<accession>A0A2R4LXP3</accession>
<dbReference type="EMBL" id="CP028472">
    <property type="protein sequence ID" value="AVW89676.1"/>
    <property type="molecule type" value="Genomic_DNA"/>
</dbReference>
<reference evidence="1 2" key="1">
    <citation type="submission" date="2018-03" db="EMBL/GenBank/DDBJ databases">
        <title>The Complete Genome of Celeribacter baekdonensis strain LH4, a Thiosulfate-Oxidizing Alphaproteobacterium Isolated from Gulf of Mexico Continental Slope Sediments.</title>
        <authorList>
            <person name="Flood B.E."/>
            <person name="Bailey J.V."/>
            <person name="Leprich D."/>
        </authorList>
    </citation>
    <scope>NUCLEOTIDE SEQUENCE [LARGE SCALE GENOMIC DNA]</scope>
    <source>
        <strain evidence="1 2">LH4</strain>
        <plasmid evidence="2">Plasmid pcblh4a</plasmid>
    </source>
</reference>
<protein>
    <submittedName>
        <fullName evidence="1">Uncharacterized protein</fullName>
    </submittedName>
</protein>
<keyword evidence="1" id="KW-0614">Plasmid</keyword>